<proteinExistence type="predicted"/>
<dbReference type="GO" id="GO:0005783">
    <property type="term" value="C:endoplasmic reticulum"/>
    <property type="evidence" value="ECO:0007669"/>
    <property type="project" value="TreeGrafter"/>
</dbReference>
<evidence type="ECO:0000313" key="2">
    <source>
        <dbReference type="Proteomes" id="UP001233999"/>
    </source>
</evidence>
<feature type="non-terminal residue" evidence="1">
    <location>
        <position position="113"/>
    </location>
</feature>
<name>A0AAD7ZFH8_DIPPU</name>
<dbReference type="PANTHER" id="PTHR13986:SF8">
    <property type="entry name" value="PROLYL 3-HYDROXYLASE 1-LIKE PROTEIN"/>
    <property type="match status" value="1"/>
</dbReference>
<dbReference type="Proteomes" id="UP001233999">
    <property type="component" value="Unassembled WGS sequence"/>
</dbReference>
<reference evidence="1" key="2">
    <citation type="submission" date="2023-05" db="EMBL/GenBank/DDBJ databases">
        <authorList>
            <person name="Fouks B."/>
        </authorList>
    </citation>
    <scope>NUCLEOTIDE SEQUENCE</scope>
    <source>
        <strain evidence="1">Stay&amp;Tobe</strain>
        <tissue evidence="1">Testes</tissue>
    </source>
</reference>
<dbReference type="EMBL" id="JASPKZ010008596">
    <property type="protein sequence ID" value="KAJ9579212.1"/>
    <property type="molecule type" value="Genomic_DNA"/>
</dbReference>
<organism evidence="1 2">
    <name type="scientific">Diploptera punctata</name>
    <name type="common">Pacific beetle cockroach</name>
    <dbReference type="NCBI Taxonomy" id="6984"/>
    <lineage>
        <taxon>Eukaryota</taxon>
        <taxon>Metazoa</taxon>
        <taxon>Ecdysozoa</taxon>
        <taxon>Arthropoda</taxon>
        <taxon>Hexapoda</taxon>
        <taxon>Insecta</taxon>
        <taxon>Pterygota</taxon>
        <taxon>Neoptera</taxon>
        <taxon>Polyneoptera</taxon>
        <taxon>Dictyoptera</taxon>
        <taxon>Blattodea</taxon>
        <taxon>Blaberoidea</taxon>
        <taxon>Blaberidae</taxon>
        <taxon>Diplopterinae</taxon>
        <taxon>Diploptera</taxon>
    </lineage>
</organism>
<evidence type="ECO:0000313" key="1">
    <source>
        <dbReference type="EMBL" id="KAJ9579212.1"/>
    </source>
</evidence>
<reference evidence="1" key="1">
    <citation type="journal article" date="2023" name="IScience">
        <title>Live-bearing cockroach genome reveals convergent evolutionary mechanisms linked to viviparity in insects and beyond.</title>
        <authorList>
            <person name="Fouks B."/>
            <person name="Harrison M.C."/>
            <person name="Mikhailova A.A."/>
            <person name="Marchal E."/>
            <person name="English S."/>
            <person name="Carruthers M."/>
            <person name="Jennings E.C."/>
            <person name="Chiamaka E.L."/>
            <person name="Frigard R.A."/>
            <person name="Pippel M."/>
            <person name="Attardo G.M."/>
            <person name="Benoit J.B."/>
            <person name="Bornberg-Bauer E."/>
            <person name="Tobe S.S."/>
        </authorList>
    </citation>
    <scope>NUCLEOTIDE SEQUENCE</scope>
    <source>
        <strain evidence="1">Stay&amp;Tobe</strain>
    </source>
</reference>
<feature type="non-terminal residue" evidence="1">
    <location>
        <position position="1"/>
    </location>
</feature>
<keyword evidence="2" id="KW-1185">Reference proteome</keyword>
<dbReference type="GO" id="GO:0030199">
    <property type="term" value="P:collagen fibril organization"/>
    <property type="evidence" value="ECO:0007669"/>
    <property type="project" value="TreeGrafter"/>
</dbReference>
<protein>
    <submittedName>
        <fullName evidence="1">Uncharacterized protein</fullName>
    </submittedName>
</protein>
<dbReference type="PANTHER" id="PTHR13986">
    <property type="entry name" value="PROTEIN LYSINE HYDROXYLATION COMPLEX COMPONENT"/>
    <property type="match status" value="1"/>
</dbReference>
<sequence>GNLKKACEAVASYLVFFPADETMLINKEYYLKLPKVQNEHFIPREETINYIHRQEYEIQLLNFIGDEFVFQGLSGNEKKKKVNEVKYTSVSLINNKRLILVVKIRNFQRPVHK</sequence>
<dbReference type="InterPro" id="IPR052284">
    <property type="entry name" value="Collagen_mod_leprecan"/>
</dbReference>
<gene>
    <name evidence="1" type="ORF">L9F63_024680</name>
</gene>
<comment type="caution">
    <text evidence="1">The sequence shown here is derived from an EMBL/GenBank/DDBJ whole genome shotgun (WGS) entry which is preliminary data.</text>
</comment>
<dbReference type="AlphaFoldDB" id="A0AAD7ZFH8"/>
<dbReference type="GO" id="GO:0005518">
    <property type="term" value="F:collagen binding"/>
    <property type="evidence" value="ECO:0007669"/>
    <property type="project" value="TreeGrafter"/>
</dbReference>
<accession>A0AAD7ZFH8</accession>